<evidence type="ECO:0000313" key="2">
    <source>
        <dbReference type="Proteomes" id="UP001143856"/>
    </source>
</evidence>
<reference evidence="1" key="1">
    <citation type="submission" date="2022-10" db="EMBL/GenBank/DDBJ databases">
        <title>Genome Sequence of Xylaria curta.</title>
        <authorList>
            <person name="Buettner E."/>
        </authorList>
    </citation>
    <scope>NUCLEOTIDE SEQUENCE</scope>
    <source>
        <strain evidence="1">Babe10</strain>
    </source>
</reference>
<gene>
    <name evidence="1" type="ORF">NUW58_g3200</name>
</gene>
<keyword evidence="2" id="KW-1185">Reference proteome</keyword>
<accession>A0ACC1PF54</accession>
<evidence type="ECO:0000313" key="1">
    <source>
        <dbReference type="EMBL" id="KAJ2989951.1"/>
    </source>
</evidence>
<protein>
    <submittedName>
        <fullName evidence="1">Uncharacterized protein</fullName>
    </submittedName>
</protein>
<comment type="caution">
    <text evidence="1">The sequence shown here is derived from an EMBL/GenBank/DDBJ whole genome shotgun (WGS) entry which is preliminary data.</text>
</comment>
<dbReference type="EMBL" id="JAPDGR010000471">
    <property type="protein sequence ID" value="KAJ2989951.1"/>
    <property type="molecule type" value="Genomic_DNA"/>
</dbReference>
<proteinExistence type="predicted"/>
<sequence>MPPSRLYFAYGNNLSLERMARYCPGSIYIGRAVLPHHRFHINEMGIANIMPAEGFEVHGLVYKLTFHDQKSLDRAERVHDGVYSKESKYVILYRASDALSMNTQWMLEDGGPAQVTRSAHRRSMPIREQGAYFGAEVMVYLSKHFVQDSWPRDWYVDQMNSGIRNAKSLHIPATYFNNIVRRWIPKRKTPRSVNQRWDRHALTTRSFGSWAGTSNMGSRNWASRSNQEHKTPQFIVEIMHYGA</sequence>
<name>A0ACC1PF54_9PEZI</name>
<organism evidence="1 2">
    <name type="scientific">Xylaria curta</name>
    <dbReference type="NCBI Taxonomy" id="42375"/>
    <lineage>
        <taxon>Eukaryota</taxon>
        <taxon>Fungi</taxon>
        <taxon>Dikarya</taxon>
        <taxon>Ascomycota</taxon>
        <taxon>Pezizomycotina</taxon>
        <taxon>Sordariomycetes</taxon>
        <taxon>Xylariomycetidae</taxon>
        <taxon>Xylariales</taxon>
        <taxon>Xylariaceae</taxon>
        <taxon>Xylaria</taxon>
    </lineage>
</organism>
<dbReference type="Proteomes" id="UP001143856">
    <property type="component" value="Unassembled WGS sequence"/>
</dbReference>